<dbReference type="AlphaFoldDB" id="W7TRP7"/>
<keyword evidence="2" id="KW-1185">Reference proteome</keyword>
<organism evidence="1 2">
    <name type="scientific">Nannochloropsis gaditana</name>
    <dbReference type="NCBI Taxonomy" id="72520"/>
    <lineage>
        <taxon>Eukaryota</taxon>
        <taxon>Sar</taxon>
        <taxon>Stramenopiles</taxon>
        <taxon>Ochrophyta</taxon>
        <taxon>Eustigmatophyceae</taxon>
        <taxon>Eustigmatales</taxon>
        <taxon>Monodopsidaceae</taxon>
        <taxon>Nannochloropsis</taxon>
    </lineage>
</organism>
<dbReference type="Proteomes" id="UP000019335">
    <property type="component" value="Chromosome 18"/>
</dbReference>
<comment type="caution">
    <text evidence="1">The sequence shown here is derived from an EMBL/GenBank/DDBJ whole genome shotgun (WGS) entry which is preliminary data.</text>
</comment>
<name>W7TRP7_9STRA</name>
<evidence type="ECO:0000313" key="2">
    <source>
        <dbReference type="Proteomes" id="UP000019335"/>
    </source>
</evidence>
<sequence>MLVAIRPCLLKRHRAHCGNRYDAGMASAAFSPETREFSLLWSSIAAGTRMDIISLCCTRALVYDAIFCGHEMRLVRRDCSCLLCQSDLGSSATIEYFGPFPLSETVVLPPVNVFMMCRRHALPLASWKATHILVLIDLMPTKEN</sequence>
<proteinExistence type="predicted"/>
<accession>W7TRP7</accession>
<evidence type="ECO:0000313" key="1">
    <source>
        <dbReference type="EMBL" id="EWM23206.1"/>
    </source>
</evidence>
<protein>
    <submittedName>
        <fullName evidence="1">Uncharacterized protein</fullName>
    </submittedName>
</protein>
<dbReference type="EMBL" id="AZIL01001791">
    <property type="protein sequence ID" value="EWM23206.1"/>
    <property type="molecule type" value="Genomic_DNA"/>
</dbReference>
<gene>
    <name evidence="1" type="ORF">Naga_101075g2</name>
</gene>
<reference evidence="1 2" key="1">
    <citation type="journal article" date="2014" name="Mol. Plant">
        <title>Chromosome Scale Genome Assembly and Transcriptome Profiling of Nannochloropsis gaditana in Nitrogen Depletion.</title>
        <authorList>
            <person name="Corteggiani Carpinelli E."/>
            <person name="Telatin A."/>
            <person name="Vitulo N."/>
            <person name="Forcato C."/>
            <person name="D'Angelo M."/>
            <person name="Schiavon R."/>
            <person name="Vezzi A."/>
            <person name="Giacometti G.M."/>
            <person name="Morosinotto T."/>
            <person name="Valle G."/>
        </authorList>
    </citation>
    <scope>NUCLEOTIDE SEQUENCE [LARGE SCALE GENOMIC DNA]</scope>
    <source>
        <strain evidence="1 2">B-31</strain>
    </source>
</reference>